<proteinExistence type="predicted"/>
<keyword evidence="3 5" id="KW-0863">Zinc-finger</keyword>
<evidence type="ECO:0000313" key="9">
    <source>
        <dbReference type="Proteomes" id="UP001530400"/>
    </source>
</evidence>
<evidence type="ECO:0000256" key="1">
    <source>
        <dbReference type="ARBA" id="ARBA00022723"/>
    </source>
</evidence>
<accession>A0ABD3PIQ9</accession>
<evidence type="ECO:0000259" key="7">
    <source>
        <dbReference type="PROSITE" id="PS50115"/>
    </source>
</evidence>
<evidence type="ECO:0000256" key="6">
    <source>
        <dbReference type="SAM" id="MobiDB-lite"/>
    </source>
</evidence>
<dbReference type="Pfam" id="PF01412">
    <property type="entry name" value="ArfGap"/>
    <property type="match status" value="1"/>
</dbReference>
<dbReference type="PANTHER" id="PTHR46134:SF3">
    <property type="entry name" value="ARFGAP WITH FG REPEATS 1"/>
    <property type="match status" value="1"/>
</dbReference>
<name>A0ABD3PIQ9_9STRA</name>
<dbReference type="PROSITE" id="PS50115">
    <property type="entry name" value="ARFGAP"/>
    <property type="match status" value="1"/>
</dbReference>
<keyword evidence="9" id="KW-1185">Reference proteome</keyword>
<dbReference type="InterPro" id="IPR038508">
    <property type="entry name" value="ArfGAP_dom_sf"/>
</dbReference>
<dbReference type="SUPFAM" id="SSF57863">
    <property type="entry name" value="ArfGap/RecO-like zinc finger"/>
    <property type="match status" value="1"/>
</dbReference>
<organism evidence="8 9">
    <name type="scientific">Cyclotella atomus</name>
    <dbReference type="NCBI Taxonomy" id="382360"/>
    <lineage>
        <taxon>Eukaryota</taxon>
        <taxon>Sar</taxon>
        <taxon>Stramenopiles</taxon>
        <taxon>Ochrophyta</taxon>
        <taxon>Bacillariophyta</taxon>
        <taxon>Coscinodiscophyceae</taxon>
        <taxon>Thalassiosirophycidae</taxon>
        <taxon>Stephanodiscales</taxon>
        <taxon>Stephanodiscaceae</taxon>
        <taxon>Cyclotella</taxon>
    </lineage>
</organism>
<protein>
    <recommendedName>
        <fullName evidence="7">Arf-GAP domain-containing protein</fullName>
    </recommendedName>
</protein>
<dbReference type="InterPro" id="IPR037278">
    <property type="entry name" value="ARFGAP/RecO"/>
</dbReference>
<dbReference type="AlphaFoldDB" id="A0ABD3PIQ9"/>
<evidence type="ECO:0000256" key="2">
    <source>
        <dbReference type="ARBA" id="ARBA00022737"/>
    </source>
</evidence>
<dbReference type="Gene3D" id="1.10.220.150">
    <property type="entry name" value="Arf GTPase activating protein"/>
    <property type="match status" value="1"/>
</dbReference>
<dbReference type="InterPro" id="IPR001164">
    <property type="entry name" value="ArfGAP_dom"/>
</dbReference>
<feature type="region of interest" description="Disordered" evidence="6">
    <location>
        <begin position="429"/>
        <end position="453"/>
    </location>
</feature>
<evidence type="ECO:0000256" key="3">
    <source>
        <dbReference type="ARBA" id="ARBA00022771"/>
    </source>
</evidence>
<keyword evidence="2" id="KW-0677">Repeat</keyword>
<reference evidence="8 9" key="1">
    <citation type="submission" date="2024-10" db="EMBL/GenBank/DDBJ databases">
        <title>Updated reference genomes for cyclostephanoid diatoms.</title>
        <authorList>
            <person name="Roberts W.R."/>
            <person name="Alverson A.J."/>
        </authorList>
    </citation>
    <scope>NUCLEOTIDE SEQUENCE [LARGE SCALE GENOMIC DNA]</scope>
    <source>
        <strain evidence="8 9">AJA010-31</strain>
    </source>
</reference>
<dbReference type="SMART" id="SM00105">
    <property type="entry name" value="ArfGap"/>
    <property type="match status" value="1"/>
</dbReference>
<dbReference type="PANTHER" id="PTHR46134">
    <property type="entry name" value="DRONGO, ISOFORM F"/>
    <property type="match status" value="1"/>
</dbReference>
<dbReference type="GO" id="GO:0008270">
    <property type="term" value="F:zinc ion binding"/>
    <property type="evidence" value="ECO:0007669"/>
    <property type="project" value="UniProtKB-KW"/>
</dbReference>
<evidence type="ECO:0000313" key="8">
    <source>
        <dbReference type="EMBL" id="KAL3787499.1"/>
    </source>
</evidence>
<evidence type="ECO:0000256" key="4">
    <source>
        <dbReference type="ARBA" id="ARBA00022833"/>
    </source>
</evidence>
<evidence type="ECO:0000256" key="5">
    <source>
        <dbReference type="PROSITE-ProRule" id="PRU00288"/>
    </source>
</evidence>
<comment type="caution">
    <text evidence="8">The sequence shown here is derived from an EMBL/GenBank/DDBJ whole genome shotgun (WGS) entry which is preliminary data.</text>
</comment>
<keyword evidence="1" id="KW-0479">Metal-binding</keyword>
<feature type="domain" description="Arf-GAP" evidence="7">
    <location>
        <begin position="6"/>
        <end position="130"/>
    </location>
</feature>
<dbReference type="Proteomes" id="UP001530400">
    <property type="component" value="Unassembled WGS sequence"/>
</dbReference>
<dbReference type="InterPro" id="IPR052248">
    <property type="entry name" value="Arf-GAP_FG-repeat_protein"/>
</dbReference>
<sequence>MPTTPEAAVKHLSRLPGNTICPNCGTTSKYGFSTVCIKYLTFVCNSCKTSHQAISHRCKSLTMSSWDTGEVLQLKTHGNEYARKVWLGKAPPIGEGGRPREGGDINLFKRFVVDVYEKKRYYVEPGEGDCYEVGAAATSSGSGVVRPTSGVRSAGRTITSHKPNVALQQGVFNSVPVAPHVQPMQPVAPAPVQAAAPAVDLLDFGAFDSAPPATAAPVTATPANDLFDPFNTNPPATSAPALVSAPLMQSMAVNQNGLGQDASFDPFGSMSSSIQPAVQSSAVPIMNNSFGMQNNAMGGMGNMSGMQNGGMSNMNGMRNGGMSTMSGMQNNTMMQNPMQQNMMGIGNMNSNMMMQNQMHNNMMMHNQMLSNMMMNGMANTNQMNTINGMNNAMNNPMMSTPNNSGMHMTLPAAPQPAMNVNIMQPMNNSISNNFGSKSGADSGKKDPFAGLGF</sequence>
<gene>
    <name evidence="8" type="ORF">ACHAWO_003449</name>
</gene>
<keyword evidence="4" id="KW-0862">Zinc</keyword>
<dbReference type="EMBL" id="JALLPJ020000609">
    <property type="protein sequence ID" value="KAL3787499.1"/>
    <property type="molecule type" value="Genomic_DNA"/>
</dbReference>